<accession>A0AAE0EHS3</accession>
<gene>
    <name evidence="1" type="ORF">Dsin_000712</name>
</gene>
<proteinExistence type="predicted"/>
<protein>
    <recommendedName>
        <fullName evidence="3">Reverse transcriptase</fullName>
    </recommendedName>
</protein>
<comment type="caution">
    <text evidence="1">The sequence shown here is derived from an EMBL/GenBank/DDBJ whole genome shotgun (WGS) entry which is preliminary data.</text>
</comment>
<name>A0AAE0EHS3_9ROSI</name>
<keyword evidence="2" id="KW-1185">Reference proteome</keyword>
<evidence type="ECO:0000313" key="2">
    <source>
        <dbReference type="Proteomes" id="UP001281410"/>
    </source>
</evidence>
<evidence type="ECO:0000313" key="1">
    <source>
        <dbReference type="EMBL" id="KAK3228831.1"/>
    </source>
</evidence>
<evidence type="ECO:0008006" key="3">
    <source>
        <dbReference type="Google" id="ProtNLM"/>
    </source>
</evidence>
<dbReference type="Proteomes" id="UP001281410">
    <property type="component" value="Unassembled WGS sequence"/>
</dbReference>
<reference evidence="1" key="1">
    <citation type="journal article" date="2023" name="Plant J.">
        <title>Genome sequences and population genomics provide insights into the demographic history, inbreeding, and mutation load of two 'living fossil' tree species of Dipteronia.</title>
        <authorList>
            <person name="Feng Y."/>
            <person name="Comes H.P."/>
            <person name="Chen J."/>
            <person name="Zhu S."/>
            <person name="Lu R."/>
            <person name="Zhang X."/>
            <person name="Li P."/>
            <person name="Qiu J."/>
            <person name="Olsen K.M."/>
            <person name="Qiu Y."/>
        </authorList>
    </citation>
    <scope>NUCLEOTIDE SEQUENCE</scope>
    <source>
        <strain evidence="1">NBL</strain>
    </source>
</reference>
<dbReference type="AlphaFoldDB" id="A0AAE0EHS3"/>
<organism evidence="1 2">
    <name type="scientific">Dipteronia sinensis</name>
    <dbReference type="NCBI Taxonomy" id="43782"/>
    <lineage>
        <taxon>Eukaryota</taxon>
        <taxon>Viridiplantae</taxon>
        <taxon>Streptophyta</taxon>
        <taxon>Embryophyta</taxon>
        <taxon>Tracheophyta</taxon>
        <taxon>Spermatophyta</taxon>
        <taxon>Magnoliopsida</taxon>
        <taxon>eudicotyledons</taxon>
        <taxon>Gunneridae</taxon>
        <taxon>Pentapetalae</taxon>
        <taxon>rosids</taxon>
        <taxon>malvids</taxon>
        <taxon>Sapindales</taxon>
        <taxon>Sapindaceae</taxon>
        <taxon>Hippocastanoideae</taxon>
        <taxon>Acereae</taxon>
        <taxon>Dipteronia</taxon>
    </lineage>
</organism>
<sequence>MHWCTWKRLCKRKMDERLGFKNLEAFNRALFAKQCWRIIKHLNSLASRTLKGYYFPACGFLDATKTASSSFFWNRLLWGKEILDKGLRWRVGNGSSIHVYKDNWVLRPNTFKILSSPTLGG</sequence>
<dbReference type="EMBL" id="JANJYJ010000001">
    <property type="protein sequence ID" value="KAK3228831.1"/>
    <property type="molecule type" value="Genomic_DNA"/>
</dbReference>